<dbReference type="PANTHER" id="PTHR12486:SF4">
    <property type="entry name" value="APRATAXIN"/>
    <property type="match status" value="1"/>
</dbReference>
<dbReference type="FunFam" id="3.30.428.10:FF:000004">
    <property type="entry name" value="aprataxin isoform X2"/>
    <property type="match status" value="1"/>
</dbReference>
<dbReference type="VEuPathDB" id="TriTrypDB:TcIL3000_3_2400"/>
<comment type="subcellular location">
    <subcellularLocation>
        <location evidence="1">Nucleus</location>
    </subcellularLocation>
</comment>
<dbReference type="GO" id="GO:1990165">
    <property type="term" value="F:single-strand break-containing DNA binding"/>
    <property type="evidence" value="ECO:0007669"/>
    <property type="project" value="TreeGrafter"/>
</dbReference>
<evidence type="ECO:0000256" key="1">
    <source>
        <dbReference type="ARBA" id="ARBA00004123"/>
    </source>
</evidence>
<feature type="domain" description="HIT" evidence="7">
    <location>
        <begin position="98"/>
        <end position="212"/>
    </location>
</feature>
<gene>
    <name evidence="8" type="ORF">TCIL3000_3_2400</name>
</gene>
<dbReference type="Pfam" id="PF11969">
    <property type="entry name" value="DcpS_C"/>
    <property type="match status" value="1"/>
</dbReference>
<dbReference type="GO" id="GO:0030983">
    <property type="term" value="F:mismatched DNA binding"/>
    <property type="evidence" value="ECO:0007669"/>
    <property type="project" value="TreeGrafter"/>
</dbReference>
<evidence type="ECO:0000256" key="3">
    <source>
        <dbReference type="ARBA" id="ARBA00022833"/>
    </source>
</evidence>
<evidence type="ECO:0000256" key="6">
    <source>
        <dbReference type="PROSITE-ProRule" id="PRU00464"/>
    </source>
</evidence>
<name>G0UKA3_TRYCI</name>
<keyword evidence="3" id="KW-0862">Zinc</keyword>
<reference evidence="8" key="1">
    <citation type="journal article" date="2012" name="Proc. Natl. Acad. Sci. U.S.A.">
        <title>Antigenic diversity is generated by distinct evolutionary mechanisms in African trypanosome species.</title>
        <authorList>
            <person name="Jackson A.P."/>
            <person name="Berry A."/>
            <person name="Aslett M."/>
            <person name="Allison H.C."/>
            <person name="Burton P."/>
            <person name="Vavrova-Anderson J."/>
            <person name="Brown R."/>
            <person name="Browne H."/>
            <person name="Corton N."/>
            <person name="Hauser H."/>
            <person name="Gamble J."/>
            <person name="Gilderthorp R."/>
            <person name="Marcello L."/>
            <person name="McQuillan J."/>
            <person name="Otto T.D."/>
            <person name="Quail M.A."/>
            <person name="Sanders M.J."/>
            <person name="van Tonder A."/>
            <person name="Ginger M.L."/>
            <person name="Field M.C."/>
            <person name="Barry J.D."/>
            <person name="Hertz-Fowler C."/>
            <person name="Berriman M."/>
        </authorList>
    </citation>
    <scope>NUCLEOTIDE SEQUENCE</scope>
    <source>
        <strain evidence="8">IL3000</strain>
    </source>
</reference>
<dbReference type="InterPro" id="IPR011146">
    <property type="entry name" value="HIT-like"/>
</dbReference>
<dbReference type="GO" id="GO:0003697">
    <property type="term" value="F:single-stranded DNA binding"/>
    <property type="evidence" value="ECO:0007669"/>
    <property type="project" value="TreeGrafter"/>
</dbReference>
<dbReference type="GO" id="GO:0005634">
    <property type="term" value="C:nucleus"/>
    <property type="evidence" value="ECO:0007669"/>
    <property type="project" value="UniProtKB-SubCell"/>
</dbReference>
<dbReference type="Gene3D" id="3.30.428.10">
    <property type="entry name" value="HIT-like"/>
    <property type="match status" value="1"/>
</dbReference>
<sequence length="295" mass="33113">MLKFFPRHCQQLLCPHPSKKLQCAGHIRLVEATQPACIWRMRKSAMAHKAAGGVGAKRAAATGNFPRTRLPFLRNLVQSAQCSPNTYCTVAPFKSYPPYIIGEQRKPASRVLYKDPQCIVVNDAFPKSRMHCLVMPLDPSLGSLNDLRTDHVPLLQHLMDVAEKYVLFTRSDGVSREAGLQLLEFMVGFHSLPSLPQLHMHLISRDFDGPCIKTKKHYNSFATAFFLPAEKVVEDLERNGRVTLNQNTAELTRLEHEEPQCLWCGLKPGGFQQLRVHLRTCPSSRACVPSTLSTA</sequence>
<comment type="caution">
    <text evidence="6">Lacks conserved residue(s) required for the propagation of feature annotation.</text>
</comment>
<keyword evidence="5" id="KW-0539">Nucleus</keyword>
<keyword evidence="4" id="KW-0238">DNA-binding</keyword>
<dbReference type="EMBL" id="HE575316">
    <property type="protein sequence ID" value="CCC89808.1"/>
    <property type="molecule type" value="Genomic_DNA"/>
</dbReference>
<keyword evidence="2" id="KW-0479">Metal-binding</keyword>
<accession>G0UKA3</accession>
<evidence type="ECO:0000256" key="2">
    <source>
        <dbReference type="ARBA" id="ARBA00022723"/>
    </source>
</evidence>
<proteinExistence type="predicted"/>
<evidence type="ECO:0000256" key="5">
    <source>
        <dbReference type="ARBA" id="ARBA00023242"/>
    </source>
</evidence>
<dbReference type="PANTHER" id="PTHR12486">
    <property type="entry name" value="APRATAXIN-RELATED"/>
    <property type="match status" value="1"/>
</dbReference>
<dbReference type="GO" id="GO:0003725">
    <property type="term" value="F:double-stranded RNA binding"/>
    <property type="evidence" value="ECO:0007669"/>
    <property type="project" value="TreeGrafter"/>
</dbReference>
<dbReference type="PROSITE" id="PS51084">
    <property type="entry name" value="HIT_2"/>
    <property type="match status" value="1"/>
</dbReference>
<organism evidence="8">
    <name type="scientific">Trypanosoma congolense (strain IL3000)</name>
    <dbReference type="NCBI Taxonomy" id="1068625"/>
    <lineage>
        <taxon>Eukaryota</taxon>
        <taxon>Discoba</taxon>
        <taxon>Euglenozoa</taxon>
        <taxon>Kinetoplastea</taxon>
        <taxon>Metakinetoplastina</taxon>
        <taxon>Trypanosomatida</taxon>
        <taxon>Trypanosomatidae</taxon>
        <taxon>Trypanosoma</taxon>
        <taxon>Nannomonas</taxon>
    </lineage>
</organism>
<evidence type="ECO:0000313" key="8">
    <source>
        <dbReference type="EMBL" id="CCC89808.1"/>
    </source>
</evidence>
<dbReference type="GO" id="GO:0033699">
    <property type="term" value="F:DNA 5'-adenosine monophosphate hydrolase activity"/>
    <property type="evidence" value="ECO:0007669"/>
    <property type="project" value="TreeGrafter"/>
</dbReference>
<dbReference type="GO" id="GO:0000012">
    <property type="term" value="P:single strand break repair"/>
    <property type="evidence" value="ECO:0007669"/>
    <property type="project" value="TreeGrafter"/>
</dbReference>
<dbReference type="InterPro" id="IPR036265">
    <property type="entry name" value="HIT-like_sf"/>
</dbReference>
<dbReference type="GO" id="GO:0046872">
    <property type="term" value="F:metal ion binding"/>
    <property type="evidence" value="ECO:0007669"/>
    <property type="project" value="UniProtKB-KW"/>
</dbReference>
<dbReference type="AlphaFoldDB" id="G0UKA3"/>
<dbReference type="InterPro" id="IPR032566">
    <property type="entry name" value="Znf-C2HE"/>
</dbReference>
<evidence type="ECO:0000259" key="7">
    <source>
        <dbReference type="PROSITE" id="PS51084"/>
    </source>
</evidence>
<protein>
    <recommendedName>
        <fullName evidence="7">HIT domain-containing protein</fullName>
    </recommendedName>
</protein>
<dbReference type="SUPFAM" id="SSF54197">
    <property type="entry name" value="HIT-like"/>
    <property type="match status" value="1"/>
</dbReference>
<evidence type="ECO:0000256" key="4">
    <source>
        <dbReference type="ARBA" id="ARBA00023125"/>
    </source>
</evidence>
<dbReference type="Pfam" id="PF16278">
    <property type="entry name" value="zf-C2HE"/>
    <property type="match status" value="1"/>
</dbReference>